<protein>
    <submittedName>
        <fullName evidence="4">Uncharacterized protein</fullName>
    </submittedName>
</protein>
<gene>
    <name evidence="4" type="ORF">Acr_07g0012100</name>
</gene>
<feature type="compositionally biased region" description="Basic and acidic residues" evidence="1">
    <location>
        <begin position="120"/>
        <end position="129"/>
    </location>
</feature>
<evidence type="ECO:0000259" key="2">
    <source>
        <dbReference type="Pfam" id="PF20073"/>
    </source>
</evidence>
<feature type="domain" description="Retrovirus-related Pol polyprotein from transposon TNT 1-94-like beta-barrel" evidence="3">
    <location>
        <begin position="22"/>
        <end position="76"/>
    </location>
</feature>
<evidence type="ECO:0000313" key="4">
    <source>
        <dbReference type="EMBL" id="GFY91014.1"/>
    </source>
</evidence>
<dbReference type="EMBL" id="BJWL01000007">
    <property type="protein sequence ID" value="GFY91014.1"/>
    <property type="molecule type" value="Genomic_DNA"/>
</dbReference>
<organism evidence="4 5">
    <name type="scientific">Actinidia rufa</name>
    <dbReference type="NCBI Taxonomy" id="165716"/>
    <lineage>
        <taxon>Eukaryota</taxon>
        <taxon>Viridiplantae</taxon>
        <taxon>Streptophyta</taxon>
        <taxon>Embryophyta</taxon>
        <taxon>Tracheophyta</taxon>
        <taxon>Spermatophyta</taxon>
        <taxon>Magnoliopsida</taxon>
        <taxon>eudicotyledons</taxon>
        <taxon>Gunneridae</taxon>
        <taxon>Pentapetalae</taxon>
        <taxon>asterids</taxon>
        <taxon>Ericales</taxon>
        <taxon>Actinidiaceae</taxon>
        <taxon>Actinidia</taxon>
    </lineage>
</organism>
<sequence>MMAEDESDVLLAVSVDGKSDCVLDSGSTFHLCIDREVFSTCAACDGLVRMANNMANRVVDKGTVRFRMADGRSLTLIEFSRKIRRCYGERRLEGSIQTRGTTVRHGPVVLARRMGKKSNRSIEARKASTEDVQSEAQRKETKKSYTATGPTTLKRVSFALDLISGGDLSSCAHKRGEIESRKLAKYYGGAGPETVKIDNLKISDYPLVGWRGRLLSQAHLDEFKPTWLSSSSVDKISESFQSVADYFGAFVFPLLEETRAELASSMDVIHGAPFAEVISLDESKPHGTSLYDVKVDYWKNKFSDRDKEPYKTLPGDIFIISDAKPENVSDLQRVGRTWTWALVTKIPEDENEGDNSSTHFKVKACRDIEVKDGMRQSLFVTFLINI</sequence>
<comment type="caution">
    <text evidence="4">The sequence shown here is derived from an EMBL/GenBank/DDBJ whole genome shotgun (WGS) entry which is preliminary data.</text>
</comment>
<name>A0A7J0EX15_9ERIC</name>
<evidence type="ECO:0000313" key="5">
    <source>
        <dbReference type="Proteomes" id="UP000585474"/>
    </source>
</evidence>
<evidence type="ECO:0000259" key="3">
    <source>
        <dbReference type="Pfam" id="PF22936"/>
    </source>
</evidence>
<dbReference type="InterPro" id="IPR045529">
    <property type="entry name" value="DUF6469"/>
</dbReference>
<proteinExistence type="predicted"/>
<dbReference type="AlphaFoldDB" id="A0A7J0EX15"/>
<dbReference type="InterPro" id="IPR054722">
    <property type="entry name" value="PolX-like_BBD"/>
</dbReference>
<dbReference type="Pfam" id="PF22936">
    <property type="entry name" value="Pol_BBD"/>
    <property type="match status" value="1"/>
</dbReference>
<dbReference type="Proteomes" id="UP000585474">
    <property type="component" value="Unassembled WGS sequence"/>
</dbReference>
<keyword evidence="5" id="KW-1185">Reference proteome</keyword>
<feature type="domain" description="DUF6469" evidence="2">
    <location>
        <begin position="273"/>
        <end position="386"/>
    </location>
</feature>
<reference evidence="4 5" key="1">
    <citation type="submission" date="2019-07" db="EMBL/GenBank/DDBJ databases">
        <title>De Novo Assembly of kiwifruit Actinidia rufa.</title>
        <authorList>
            <person name="Sugita-Konishi S."/>
            <person name="Sato K."/>
            <person name="Mori E."/>
            <person name="Abe Y."/>
            <person name="Kisaki G."/>
            <person name="Hamano K."/>
            <person name="Suezawa K."/>
            <person name="Otani M."/>
            <person name="Fukuda T."/>
            <person name="Manabe T."/>
            <person name="Gomi K."/>
            <person name="Tabuchi M."/>
            <person name="Akimitsu K."/>
            <person name="Kataoka I."/>
        </authorList>
    </citation>
    <scope>NUCLEOTIDE SEQUENCE [LARGE SCALE GENOMIC DNA]</scope>
    <source>
        <strain evidence="5">cv. Fuchu</strain>
    </source>
</reference>
<evidence type="ECO:0000256" key="1">
    <source>
        <dbReference type="SAM" id="MobiDB-lite"/>
    </source>
</evidence>
<dbReference type="OrthoDB" id="3156807at2759"/>
<accession>A0A7J0EX15</accession>
<dbReference type="Pfam" id="PF20073">
    <property type="entry name" value="DUF6469"/>
    <property type="match status" value="1"/>
</dbReference>
<feature type="region of interest" description="Disordered" evidence="1">
    <location>
        <begin position="115"/>
        <end position="147"/>
    </location>
</feature>